<organism evidence="2 3">
    <name type="scientific">Marininema mesophilum</name>
    <dbReference type="NCBI Taxonomy" id="1048340"/>
    <lineage>
        <taxon>Bacteria</taxon>
        <taxon>Bacillati</taxon>
        <taxon>Bacillota</taxon>
        <taxon>Bacilli</taxon>
        <taxon>Bacillales</taxon>
        <taxon>Thermoactinomycetaceae</taxon>
        <taxon>Marininema</taxon>
    </lineage>
</organism>
<sequence>MRWSELAAKEMIDIQGGERIGNMGHADLVLDSETGKIEALLLPAGSSWFGRQQEGRMIRWKHIRKIGPEMVIVEADVPSSVRES</sequence>
<keyword evidence="3" id="KW-1185">Reference proteome</keyword>
<proteinExistence type="predicted"/>
<dbReference type="Proteomes" id="UP000198534">
    <property type="component" value="Unassembled WGS sequence"/>
</dbReference>
<dbReference type="NCBIfam" id="TIGR02888">
    <property type="entry name" value="spore_YlmC_YmxH"/>
    <property type="match status" value="1"/>
</dbReference>
<evidence type="ECO:0000313" key="2">
    <source>
        <dbReference type="EMBL" id="SDW33055.1"/>
    </source>
</evidence>
<reference evidence="2 3" key="1">
    <citation type="submission" date="2016-10" db="EMBL/GenBank/DDBJ databases">
        <authorList>
            <person name="de Groot N.N."/>
        </authorList>
    </citation>
    <scope>NUCLEOTIDE SEQUENCE [LARGE SCALE GENOMIC DNA]</scope>
    <source>
        <strain evidence="2 3">DSM 45610</strain>
    </source>
</reference>
<dbReference type="InterPro" id="IPR027275">
    <property type="entry name" value="PRC-brl_dom"/>
</dbReference>
<dbReference type="InterPro" id="IPR014238">
    <property type="entry name" value="Spore_YlmC/YmxH"/>
</dbReference>
<gene>
    <name evidence="2" type="ORF">SAMN05444487_102260</name>
</gene>
<name>A0A1H2SNL3_9BACL</name>
<dbReference type="OrthoDB" id="2468688at2"/>
<accession>A0A1H2SNL3</accession>
<feature type="domain" description="PRC-barrel" evidence="1">
    <location>
        <begin position="2"/>
        <end position="75"/>
    </location>
</feature>
<protein>
    <submittedName>
        <fullName evidence="2">Sporulation protein, YlmC/YmxH family</fullName>
    </submittedName>
</protein>
<dbReference type="SUPFAM" id="SSF50346">
    <property type="entry name" value="PRC-barrel domain"/>
    <property type="match status" value="1"/>
</dbReference>
<evidence type="ECO:0000259" key="1">
    <source>
        <dbReference type="Pfam" id="PF05239"/>
    </source>
</evidence>
<dbReference type="Pfam" id="PF05239">
    <property type="entry name" value="PRC"/>
    <property type="match status" value="1"/>
</dbReference>
<dbReference type="Gene3D" id="2.30.30.240">
    <property type="entry name" value="PRC-barrel domain"/>
    <property type="match status" value="1"/>
</dbReference>
<dbReference type="PANTHER" id="PTHR40061:SF2">
    <property type="entry name" value="PRC-BARREL DOMAIN-CONTAINING PROTEIN"/>
    <property type="match status" value="1"/>
</dbReference>
<dbReference type="InterPro" id="IPR011033">
    <property type="entry name" value="PRC_barrel-like_sf"/>
</dbReference>
<dbReference type="EMBL" id="FNNQ01000002">
    <property type="protein sequence ID" value="SDW33055.1"/>
    <property type="molecule type" value="Genomic_DNA"/>
</dbReference>
<dbReference type="PANTHER" id="PTHR40061">
    <property type="entry name" value="SPORULATION PROTEIN YLMC-RELATED"/>
    <property type="match status" value="1"/>
</dbReference>
<dbReference type="AlphaFoldDB" id="A0A1H2SNL3"/>
<dbReference type="RefSeq" id="WP_091736156.1">
    <property type="nucleotide sequence ID" value="NZ_FNNQ01000002.1"/>
</dbReference>
<dbReference type="STRING" id="1048340.SAMN05444487_102260"/>
<evidence type="ECO:0000313" key="3">
    <source>
        <dbReference type="Proteomes" id="UP000198534"/>
    </source>
</evidence>